<comment type="caution">
    <text evidence="2">The sequence shown here is derived from an EMBL/GenBank/DDBJ whole genome shotgun (WGS) entry which is preliminary data.</text>
</comment>
<evidence type="ECO:0000256" key="1">
    <source>
        <dbReference type="SAM" id="Coils"/>
    </source>
</evidence>
<feature type="coiled-coil region" evidence="1">
    <location>
        <begin position="36"/>
        <end position="63"/>
    </location>
</feature>
<evidence type="ECO:0000313" key="2">
    <source>
        <dbReference type="EMBL" id="KKN41371.1"/>
    </source>
</evidence>
<reference evidence="2" key="1">
    <citation type="journal article" date="2015" name="Nature">
        <title>Complex archaea that bridge the gap between prokaryotes and eukaryotes.</title>
        <authorList>
            <person name="Spang A."/>
            <person name="Saw J.H."/>
            <person name="Jorgensen S.L."/>
            <person name="Zaremba-Niedzwiedzka K."/>
            <person name="Martijn J."/>
            <person name="Lind A.E."/>
            <person name="van Eijk R."/>
            <person name="Schleper C."/>
            <person name="Guy L."/>
            <person name="Ettema T.J."/>
        </authorList>
    </citation>
    <scope>NUCLEOTIDE SEQUENCE</scope>
</reference>
<accession>A0A0F9SWU8</accession>
<protein>
    <submittedName>
        <fullName evidence="2">Uncharacterized protein</fullName>
    </submittedName>
</protein>
<proteinExistence type="predicted"/>
<gene>
    <name evidence="2" type="ORF">LCGC14_0723920</name>
</gene>
<organism evidence="2">
    <name type="scientific">marine sediment metagenome</name>
    <dbReference type="NCBI Taxonomy" id="412755"/>
    <lineage>
        <taxon>unclassified sequences</taxon>
        <taxon>metagenomes</taxon>
        <taxon>ecological metagenomes</taxon>
    </lineage>
</organism>
<dbReference type="EMBL" id="LAZR01001651">
    <property type="protein sequence ID" value="KKN41371.1"/>
    <property type="molecule type" value="Genomic_DNA"/>
</dbReference>
<keyword evidence="1" id="KW-0175">Coiled coil</keyword>
<dbReference type="AlphaFoldDB" id="A0A0F9SWU8"/>
<sequence length="133" mass="14767">MVMRNGLRVQANPEPEVATDEVVQLRRETAKQRGCIEALEQKVRVKTAETAGLKQQLQNARDETNYLRLQAQQPELEGTVPNRIEIVTVDDISRQNGTATMTVLADVDGTVGETHVLIPIPQLKAVIKGKQTR</sequence>
<name>A0A0F9SWU8_9ZZZZ</name>